<accession>A0A6C0B4Y1</accession>
<sequence length="232" mass="27978">MTNINLLITGPIRPNIDYIDYIINYFKKLISHNVIVFLCYWENEKIDKTLIKNVDYLFNEYEPEDKEIFSKISSRTLQQRQLHPNIEHWTPRIYKMFYGIKQLVNKIDNKSLINDNDIVLRIRTDLYVEACNFKSFNDLLNNTEKNTIYNRIRKHTCDWFSISTYDIFKKIWYIENDDQYNDIIKKLYNAEAIITYKSKLNKVDIVNINNIIELCICRNYNDKNNPGLQRYG</sequence>
<evidence type="ECO:0000313" key="1">
    <source>
        <dbReference type="EMBL" id="QHS86864.1"/>
    </source>
</evidence>
<reference evidence="1" key="1">
    <citation type="journal article" date="2020" name="Nature">
        <title>Giant virus diversity and host interactions through global metagenomics.</title>
        <authorList>
            <person name="Schulz F."/>
            <person name="Roux S."/>
            <person name="Paez-Espino D."/>
            <person name="Jungbluth S."/>
            <person name="Walsh D.A."/>
            <person name="Denef V.J."/>
            <person name="McMahon K.D."/>
            <person name="Konstantinidis K.T."/>
            <person name="Eloe-Fadrosh E.A."/>
            <person name="Kyrpides N.C."/>
            <person name="Woyke T."/>
        </authorList>
    </citation>
    <scope>NUCLEOTIDE SEQUENCE</scope>
    <source>
        <strain evidence="1">GVMAG-M-3300009422-16</strain>
    </source>
</reference>
<proteinExistence type="predicted"/>
<dbReference type="EMBL" id="MN739064">
    <property type="protein sequence ID" value="QHS86864.1"/>
    <property type="molecule type" value="Genomic_DNA"/>
</dbReference>
<organism evidence="1">
    <name type="scientific">viral metagenome</name>
    <dbReference type="NCBI Taxonomy" id="1070528"/>
    <lineage>
        <taxon>unclassified sequences</taxon>
        <taxon>metagenomes</taxon>
        <taxon>organismal metagenomes</taxon>
    </lineage>
</organism>
<dbReference type="AlphaFoldDB" id="A0A6C0B4Y1"/>
<protein>
    <submittedName>
        <fullName evidence="1">Uncharacterized protein</fullName>
    </submittedName>
</protein>
<name>A0A6C0B4Y1_9ZZZZ</name>